<dbReference type="Pfam" id="PF01670">
    <property type="entry name" value="Glyco_hydro_12"/>
    <property type="match status" value="1"/>
</dbReference>
<evidence type="ECO:0000256" key="1">
    <source>
        <dbReference type="ARBA" id="ARBA00005519"/>
    </source>
</evidence>
<feature type="chain" id="PRO_5046202848" evidence="4">
    <location>
        <begin position="23"/>
        <end position="278"/>
    </location>
</feature>
<dbReference type="Proteomes" id="UP001595912">
    <property type="component" value="Unassembled WGS sequence"/>
</dbReference>
<dbReference type="EMBL" id="JBHSIU010000001">
    <property type="protein sequence ID" value="MFC4996227.1"/>
    <property type="molecule type" value="Genomic_DNA"/>
</dbReference>
<dbReference type="Gene3D" id="2.60.120.180">
    <property type="match status" value="1"/>
</dbReference>
<dbReference type="GO" id="GO:0016787">
    <property type="term" value="F:hydrolase activity"/>
    <property type="evidence" value="ECO:0007669"/>
    <property type="project" value="UniProtKB-KW"/>
</dbReference>
<comment type="caution">
    <text evidence="5">The sequence shown here is derived from an EMBL/GenBank/DDBJ whole genome shotgun (WGS) entry which is preliminary data.</text>
</comment>
<evidence type="ECO:0000256" key="2">
    <source>
        <dbReference type="RuleBase" id="RU361163"/>
    </source>
</evidence>
<keyword evidence="6" id="KW-1185">Reference proteome</keyword>
<dbReference type="InterPro" id="IPR013319">
    <property type="entry name" value="GH11/12"/>
</dbReference>
<dbReference type="PANTHER" id="PTHR34002">
    <property type="entry name" value="BLR1656 PROTEIN"/>
    <property type="match status" value="1"/>
</dbReference>
<gene>
    <name evidence="5" type="ORF">ACFPIJ_00090</name>
</gene>
<evidence type="ECO:0000313" key="6">
    <source>
        <dbReference type="Proteomes" id="UP001595912"/>
    </source>
</evidence>
<organism evidence="5 6">
    <name type="scientific">Dactylosporangium cerinum</name>
    <dbReference type="NCBI Taxonomy" id="1434730"/>
    <lineage>
        <taxon>Bacteria</taxon>
        <taxon>Bacillati</taxon>
        <taxon>Actinomycetota</taxon>
        <taxon>Actinomycetes</taxon>
        <taxon>Micromonosporales</taxon>
        <taxon>Micromonosporaceae</taxon>
        <taxon>Dactylosporangium</taxon>
    </lineage>
</organism>
<sequence>MTRPTRALAAIGLMLASVVTAAAGGGGTAHASTQICDTFGTTTVHDRYVVMNNRWGADTAQCVNVTGSGFSVTANHNKPTNGAPASYAAIYYGCHYGNCSPRTNLPMQVSQIRNATSSVNFSYPNSGTYNASYDIWLDPTPNTQGTNKQELMIWFAKRGPIHPVGARVASVRIDGRTWDVWSGFNGSSDVVSYVAQSSIKKWDFNIRSFITDVKSRSAVTDAWYLTSIQAGFEPWVGGTGLAVNTFTAKVDGGGGSTQPPSPSPSSAASPSPSGGLCR</sequence>
<dbReference type="PANTHER" id="PTHR34002:SF9">
    <property type="entry name" value="XYLOGLUCAN-SPECIFIC ENDO-BETA-1,4-GLUCANASE A"/>
    <property type="match status" value="1"/>
</dbReference>
<dbReference type="InterPro" id="IPR013320">
    <property type="entry name" value="ConA-like_dom_sf"/>
</dbReference>
<dbReference type="SUPFAM" id="SSF49899">
    <property type="entry name" value="Concanavalin A-like lectins/glucanases"/>
    <property type="match status" value="1"/>
</dbReference>
<evidence type="ECO:0000256" key="4">
    <source>
        <dbReference type="SAM" id="SignalP"/>
    </source>
</evidence>
<keyword evidence="2" id="KW-0326">Glycosidase</keyword>
<feature type="compositionally biased region" description="Low complexity" evidence="3">
    <location>
        <begin position="264"/>
        <end position="278"/>
    </location>
</feature>
<name>A0ABV9VJS3_9ACTN</name>
<proteinExistence type="inferred from homology"/>
<dbReference type="InterPro" id="IPR002594">
    <property type="entry name" value="GH12"/>
</dbReference>
<feature type="region of interest" description="Disordered" evidence="3">
    <location>
        <begin position="250"/>
        <end position="278"/>
    </location>
</feature>
<feature type="signal peptide" evidence="4">
    <location>
        <begin position="1"/>
        <end position="22"/>
    </location>
</feature>
<evidence type="ECO:0000313" key="5">
    <source>
        <dbReference type="EMBL" id="MFC4996227.1"/>
    </source>
</evidence>
<keyword evidence="4" id="KW-0732">Signal</keyword>
<dbReference type="RefSeq" id="WP_380112423.1">
    <property type="nucleotide sequence ID" value="NZ_JBHSIU010000001.1"/>
</dbReference>
<accession>A0ABV9VJS3</accession>
<comment type="similarity">
    <text evidence="1 2">Belongs to the glycosyl hydrolase 12 (cellulase H) family.</text>
</comment>
<keyword evidence="2" id="KW-0119">Carbohydrate metabolism</keyword>
<keyword evidence="2" id="KW-0624">Polysaccharide degradation</keyword>
<reference evidence="6" key="1">
    <citation type="journal article" date="2019" name="Int. J. Syst. Evol. Microbiol.">
        <title>The Global Catalogue of Microorganisms (GCM) 10K type strain sequencing project: providing services to taxonomists for standard genome sequencing and annotation.</title>
        <authorList>
            <consortium name="The Broad Institute Genomics Platform"/>
            <consortium name="The Broad Institute Genome Sequencing Center for Infectious Disease"/>
            <person name="Wu L."/>
            <person name="Ma J."/>
        </authorList>
    </citation>
    <scope>NUCLEOTIDE SEQUENCE [LARGE SCALE GENOMIC DNA]</scope>
    <source>
        <strain evidence="6">CGMCC 4.7152</strain>
    </source>
</reference>
<protein>
    <submittedName>
        <fullName evidence="5">Glycosyl hydrolase family 5</fullName>
    </submittedName>
</protein>
<keyword evidence="2 5" id="KW-0378">Hydrolase</keyword>
<evidence type="ECO:0000256" key="3">
    <source>
        <dbReference type="SAM" id="MobiDB-lite"/>
    </source>
</evidence>